<dbReference type="AlphaFoldDB" id="A0A517MIG6"/>
<keyword evidence="3" id="KW-1185">Reference proteome</keyword>
<dbReference type="EMBL" id="CP036262">
    <property type="protein sequence ID" value="QDS94685.1"/>
    <property type="molecule type" value="Genomic_DNA"/>
</dbReference>
<protein>
    <recommendedName>
        <fullName evidence="1">Alkyl sulfatase dimerisation domain-containing protein</fullName>
    </recommendedName>
</protein>
<dbReference type="GO" id="GO:0046983">
    <property type="term" value="F:protein dimerization activity"/>
    <property type="evidence" value="ECO:0007669"/>
    <property type="project" value="InterPro"/>
</dbReference>
<gene>
    <name evidence="2" type="ORF">FF011L_34650</name>
</gene>
<accession>A0A517MIG6</accession>
<evidence type="ECO:0000259" key="1">
    <source>
        <dbReference type="Pfam" id="PF14863"/>
    </source>
</evidence>
<reference evidence="2 3" key="1">
    <citation type="submission" date="2019-02" db="EMBL/GenBank/DDBJ databases">
        <title>Deep-cultivation of Planctomycetes and their phenomic and genomic characterization uncovers novel biology.</title>
        <authorList>
            <person name="Wiegand S."/>
            <person name="Jogler M."/>
            <person name="Boedeker C."/>
            <person name="Pinto D."/>
            <person name="Vollmers J."/>
            <person name="Rivas-Marin E."/>
            <person name="Kohn T."/>
            <person name="Peeters S.H."/>
            <person name="Heuer A."/>
            <person name="Rast P."/>
            <person name="Oberbeckmann S."/>
            <person name="Bunk B."/>
            <person name="Jeske O."/>
            <person name="Meyerdierks A."/>
            <person name="Storesund J.E."/>
            <person name="Kallscheuer N."/>
            <person name="Luecker S."/>
            <person name="Lage O.M."/>
            <person name="Pohl T."/>
            <person name="Merkel B.J."/>
            <person name="Hornburger P."/>
            <person name="Mueller R.-W."/>
            <person name="Bruemmer F."/>
            <person name="Labrenz M."/>
            <person name="Spormann A.M."/>
            <person name="Op den Camp H."/>
            <person name="Overmann J."/>
            <person name="Amann R."/>
            <person name="Jetten M.S.M."/>
            <person name="Mascher T."/>
            <person name="Medema M.H."/>
            <person name="Devos D.P."/>
            <person name="Kaster A.-K."/>
            <person name="Ovreas L."/>
            <person name="Rohde M."/>
            <person name="Galperin M.Y."/>
            <person name="Jogler C."/>
        </authorList>
    </citation>
    <scope>NUCLEOTIDE SEQUENCE [LARGE SCALE GENOMIC DNA]</scope>
    <source>
        <strain evidence="2 3">FF011L</strain>
    </source>
</reference>
<sequence>MADLAGGTETLTRQMEATLEQEDYQRALELSDHVKWLEDGDRKLARKVKIEALRGLAAREYNAPNPNYYLSYANDLESGQLSEIWF</sequence>
<organism evidence="2 3">
    <name type="scientific">Roseimaritima multifibrata</name>
    <dbReference type="NCBI Taxonomy" id="1930274"/>
    <lineage>
        <taxon>Bacteria</taxon>
        <taxon>Pseudomonadati</taxon>
        <taxon>Planctomycetota</taxon>
        <taxon>Planctomycetia</taxon>
        <taxon>Pirellulales</taxon>
        <taxon>Pirellulaceae</taxon>
        <taxon>Roseimaritima</taxon>
    </lineage>
</organism>
<dbReference type="Proteomes" id="UP000320672">
    <property type="component" value="Chromosome"/>
</dbReference>
<dbReference type="InterPro" id="IPR029228">
    <property type="entry name" value="Alkyl_sulf_dimr"/>
</dbReference>
<dbReference type="Pfam" id="PF14863">
    <property type="entry name" value="Alkyl_sulf_dimr"/>
    <property type="match status" value="1"/>
</dbReference>
<dbReference type="InterPro" id="IPR052195">
    <property type="entry name" value="Bact_Alkyl/Aryl-Sulfatase"/>
</dbReference>
<proteinExistence type="predicted"/>
<dbReference type="InterPro" id="IPR036866">
    <property type="entry name" value="RibonucZ/Hydroxyglut_hydro"/>
</dbReference>
<dbReference type="SUPFAM" id="SSF56281">
    <property type="entry name" value="Metallo-hydrolase/oxidoreductase"/>
    <property type="match status" value="1"/>
</dbReference>
<dbReference type="PANTHER" id="PTHR43223">
    <property type="entry name" value="ALKYL/ARYL-SULFATASE"/>
    <property type="match status" value="1"/>
</dbReference>
<dbReference type="InterPro" id="IPR038536">
    <property type="entry name" value="Alkyl/aryl-sulf_dimr_sf"/>
</dbReference>
<dbReference type="KEGG" id="rml:FF011L_34650"/>
<name>A0A517MIG6_9BACT</name>
<feature type="domain" description="Alkyl sulfatase dimerisation" evidence="1">
    <location>
        <begin position="1"/>
        <end position="79"/>
    </location>
</feature>
<evidence type="ECO:0000313" key="2">
    <source>
        <dbReference type="EMBL" id="QDS94685.1"/>
    </source>
</evidence>
<dbReference type="GO" id="GO:0018909">
    <property type="term" value="P:dodecyl sulfate metabolic process"/>
    <property type="evidence" value="ECO:0007669"/>
    <property type="project" value="TreeGrafter"/>
</dbReference>
<dbReference type="GO" id="GO:0018741">
    <property type="term" value="F:linear primary-alkylsulfatase activity"/>
    <property type="evidence" value="ECO:0007669"/>
    <property type="project" value="TreeGrafter"/>
</dbReference>
<dbReference type="Gene3D" id="1.25.40.880">
    <property type="entry name" value="Alkyl sulfatase, dimerisation domain"/>
    <property type="match status" value="1"/>
</dbReference>
<evidence type="ECO:0000313" key="3">
    <source>
        <dbReference type="Proteomes" id="UP000320672"/>
    </source>
</evidence>
<dbReference type="PANTHER" id="PTHR43223:SF1">
    <property type="entry name" value="ALKYL_ARYL-SULFATASE BDS1"/>
    <property type="match status" value="1"/>
</dbReference>